<dbReference type="PANTHER" id="PTHR38760:SF1">
    <property type="entry name" value="ADENYLATE CYCLASE"/>
    <property type="match status" value="1"/>
</dbReference>
<accession>A0A1N7B159</accession>
<dbReference type="PANTHER" id="PTHR38760">
    <property type="entry name" value="ADENYLATE CYCLASE"/>
    <property type="match status" value="1"/>
</dbReference>
<feature type="domain" description="Adenylate cyclase class-I N-terminal" evidence="1">
    <location>
        <begin position="7"/>
        <end position="203"/>
    </location>
</feature>
<dbReference type="GO" id="GO:0004016">
    <property type="term" value="F:adenylate cyclase activity"/>
    <property type="evidence" value="ECO:0007669"/>
    <property type="project" value="InterPro"/>
</dbReference>
<dbReference type="GO" id="GO:0006171">
    <property type="term" value="P:cAMP biosynthetic process"/>
    <property type="evidence" value="ECO:0007669"/>
    <property type="project" value="InterPro"/>
</dbReference>
<evidence type="ECO:0000313" key="3">
    <source>
        <dbReference type="Proteomes" id="UP000186079"/>
    </source>
</evidence>
<evidence type="ECO:0000259" key="1">
    <source>
        <dbReference type="Pfam" id="PF12633"/>
    </source>
</evidence>
<dbReference type="InterPro" id="IPR000274">
    <property type="entry name" value="Adenylate_cyclase_1"/>
</dbReference>
<dbReference type="Pfam" id="PF12633">
    <property type="entry name" value="Adenyl_cycl_N"/>
    <property type="match status" value="1"/>
</dbReference>
<evidence type="ECO:0000313" key="2">
    <source>
        <dbReference type="EMBL" id="SIR45036.1"/>
    </source>
</evidence>
<organism evidence="2 3">
    <name type="scientific">Pseudomonas flexibilis</name>
    <dbReference type="NCBI Taxonomy" id="706570"/>
    <lineage>
        <taxon>Bacteria</taxon>
        <taxon>Pseudomonadati</taxon>
        <taxon>Pseudomonadota</taxon>
        <taxon>Gammaproteobacteria</taxon>
        <taxon>Pseudomonadales</taxon>
        <taxon>Pseudomonadaceae</taxon>
        <taxon>Pseudomonas</taxon>
    </lineage>
</organism>
<gene>
    <name evidence="2" type="ORF">SAMN05421672_12522</name>
</gene>
<dbReference type="Pfam" id="PF01295">
    <property type="entry name" value="Adenylate_cycl"/>
    <property type="match status" value="1"/>
</dbReference>
<protein>
    <submittedName>
        <fullName evidence="2">Adenylate cyclase, class 1</fullName>
    </submittedName>
</protein>
<dbReference type="PIRSF" id="PIRSF001444">
    <property type="entry name" value="Adenylate_cycl"/>
    <property type="match status" value="1"/>
</dbReference>
<dbReference type="Proteomes" id="UP000186079">
    <property type="component" value="Unassembled WGS sequence"/>
</dbReference>
<name>A0A1N7B159_9PSED</name>
<dbReference type="InterPro" id="IPR024685">
    <property type="entry name" value="Adenylate_cyclase_1_N"/>
</dbReference>
<dbReference type="EMBL" id="FTMC01000025">
    <property type="protein sequence ID" value="SIR45036.1"/>
    <property type="molecule type" value="Genomic_DNA"/>
</dbReference>
<sequence>MPDRRGLELLRQRFLTLNAGRLERAHQLLSTRQQRVLHLLPLLFHVNHPGLPGYVSTSAPAGLSDYEPTEAALNEARQLARSFRYWALPQQQVAPLHGLFLMGSLGTLAQTERSDMDLWLCHDPALDEAALDLLRRKARAVEHWAASQGAELHVFLVDPERFASGRRDAELTGEDCGSSQHYLLLDEFFRTALWLAGRTPTWWLVPAEQEERYPDYVAALRSCGVLTAEQELHFGYLGRIPAREYLGAGMWQLYKAMQSPYKSVLKLLLNEAYASAHPGGEALALQFKRDVLSGVDDLDDLDPYIRLYRRLEDYLRDDAARLELVRRCLYLKVDRQLSRPASALGRTWQRQLLRQLCAGWGWGEPRLVLLDSRPRWKLRQVESELRLLVAALMRSYLSLKAFAEQQHVLNPLSERDMLVLARRLRVLFARSGAKIDTVNPGIANSLAEPNLTLRRVEPEQWALYDGSLTASQCQDRVPLKRSRHLIALLAWAQRNGVLDSASRVTLHPGQSHLRDFELQGLRACLQTLPGPQAEVADALMLEKRRAERVLVLINVGIDPLQGLSRAQMVGGRNDVLDYGGSQANLVQSLDRITLTSWNEVTHQRYEGPQAVFECLRELLGEGVHAHRVQFQCFAQNRAQALAQRLEGLYAQSADVLCESEARLLVRIAGHYRIWQRRDGEVSEQVLGELPGLLACLGMAQPSLPPLHLDCQALTDHSLGLVLRHAEPGCLQVFYQSGEDTQVYLLDECNALWQQTLPGRPEAVLPRLQHFLETVAGSPQNRPAMLGQGPVRYYQLLPGAPLTATELVRRLPPQATPGPMPLYARISRDAQQQEQLTLYCGWEDFHQRKLGDRLYRTVVAQLRARSLVGPLMVAELELSGAFEAGQLQTLHYLEYKRSIEQALRAVEGFIDNASQHG</sequence>
<reference evidence="2 3" key="1">
    <citation type="submission" date="2017-01" db="EMBL/GenBank/DDBJ databases">
        <authorList>
            <person name="Mah S.A."/>
            <person name="Swanson W.J."/>
            <person name="Moy G.W."/>
            <person name="Vacquier V.D."/>
        </authorList>
    </citation>
    <scope>NUCLEOTIDE SEQUENCE [LARGE SCALE GENOMIC DNA]</scope>
    <source>
        <strain evidence="2 3">ATCC 29606</strain>
    </source>
</reference>
<proteinExistence type="predicted"/>
<dbReference type="AlphaFoldDB" id="A0A1N7B159"/>